<name>A0A9Q1Q7B5_9CARY</name>
<evidence type="ECO:0000313" key="2">
    <source>
        <dbReference type="EMBL" id="KAJ8430890.1"/>
    </source>
</evidence>
<evidence type="ECO:0000313" key="3">
    <source>
        <dbReference type="Proteomes" id="UP001153076"/>
    </source>
</evidence>
<dbReference type="EMBL" id="JAKOGI010000743">
    <property type="protein sequence ID" value="KAJ8430890.1"/>
    <property type="molecule type" value="Genomic_DNA"/>
</dbReference>
<feature type="region of interest" description="Disordered" evidence="1">
    <location>
        <begin position="586"/>
        <end position="637"/>
    </location>
</feature>
<dbReference type="OrthoDB" id="723791at2759"/>
<gene>
    <name evidence="2" type="ORF">Cgig2_003883</name>
</gene>
<dbReference type="Proteomes" id="UP001153076">
    <property type="component" value="Unassembled WGS sequence"/>
</dbReference>
<dbReference type="AlphaFoldDB" id="A0A9Q1Q7B5"/>
<proteinExistence type="predicted"/>
<organism evidence="2 3">
    <name type="scientific">Carnegiea gigantea</name>
    <dbReference type="NCBI Taxonomy" id="171969"/>
    <lineage>
        <taxon>Eukaryota</taxon>
        <taxon>Viridiplantae</taxon>
        <taxon>Streptophyta</taxon>
        <taxon>Embryophyta</taxon>
        <taxon>Tracheophyta</taxon>
        <taxon>Spermatophyta</taxon>
        <taxon>Magnoliopsida</taxon>
        <taxon>eudicotyledons</taxon>
        <taxon>Gunneridae</taxon>
        <taxon>Pentapetalae</taxon>
        <taxon>Caryophyllales</taxon>
        <taxon>Cactineae</taxon>
        <taxon>Cactaceae</taxon>
        <taxon>Cactoideae</taxon>
        <taxon>Echinocereeae</taxon>
        <taxon>Carnegiea</taxon>
    </lineage>
</organism>
<reference evidence="2" key="1">
    <citation type="submission" date="2022-04" db="EMBL/GenBank/DDBJ databases">
        <title>Carnegiea gigantea Genome sequencing and assembly v2.</title>
        <authorList>
            <person name="Copetti D."/>
            <person name="Sanderson M.J."/>
            <person name="Burquez A."/>
            <person name="Wojciechowski M.F."/>
        </authorList>
    </citation>
    <scope>NUCLEOTIDE SEQUENCE</scope>
    <source>
        <strain evidence="2">SGP5-SGP5p</strain>
        <tissue evidence="2">Aerial part</tissue>
    </source>
</reference>
<comment type="caution">
    <text evidence="2">The sequence shown here is derived from an EMBL/GenBank/DDBJ whole genome shotgun (WGS) entry which is preliminary data.</text>
</comment>
<keyword evidence="3" id="KW-1185">Reference proteome</keyword>
<sequence>MWREWKPLISTEEEQQSEGARMTYCDGILQVHNEEDYWKTTERVGLLHSGGGEQGALMDEGWGMSSRSEYAPSEMGSSAEDTISMVDESCEAVGGLSSEGDDAEEVHANSAEGSGKGGSRKRRREPIVEGRRWRQKAAGYGFMFDKEGRGLRGVVSVSVRGRCTLEKICKFNKMLEPYQKEAIEGTILKPILEYRPFSMQWELTATLVKAWAPRRKAFRLAGRLVPFSVYDVALFTGLPVTGKIVEFGKDDLSTTELAKMVRPRMAQYVTEKSDNLKSEKGRKRPVLELHKGDEEAIGRKKRAGEGRVVAKSICLEGDEWGYVPKNPLRSRMKYMEDVRGMGEYAWAEAVWRVLVEAIEEMQRKLEGPVFDVQMYLWFYEHTTRFAKHDKCRFPRLTSWDSVDHGGRYDALPLVEGIKESEVIPVLRPWEEEMLVPTVRAFMKTDGFRDYILDGEGVLSYEERLEQAREELRAEKGKPVDTLRMLEFWKSHVHELEARLKRCAAPAAQQDTRHQAGGDVGVDVHSGVDSMAGAVTDMGEATVYEISPSKGAQEDATCKTTAEIPGGTCDDQSMQERMVEANAPVDACDDAGDGPQCSEPHGQPCAAVEHAGERGDDATAMPCGEDDVSAQVPAPKQQ</sequence>
<accession>A0A9Q1Q7B5</accession>
<evidence type="ECO:0000256" key="1">
    <source>
        <dbReference type="SAM" id="MobiDB-lite"/>
    </source>
</evidence>
<feature type="region of interest" description="Disordered" evidence="1">
    <location>
        <begin position="93"/>
        <end position="128"/>
    </location>
</feature>
<protein>
    <submittedName>
        <fullName evidence="2">Uncharacterized protein</fullName>
    </submittedName>
</protein>